<comment type="caution">
    <text evidence="7">The sequence shown here is derived from an EMBL/GenBank/DDBJ whole genome shotgun (WGS) entry which is preliminary data.</text>
</comment>
<dbReference type="OrthoDB" id="6145117at2759"/>
<reference evidence="7" key="2">
    <citation type="submission" date="2020-11" db="EMBL/GenBank/DDBJ databases">
        <authorList>
            <person name="McCartney M.A."/>
            <person name="Auch B."/>
            <person name="Kono T."/>
            <person name="Mallez S."/>
            <person name="Becker A."/>
            <person name="Gohl D.M."/>
            <person name="Silverstein K.A.T."/>
            <person name="Koren S."/>
            <person name="Bechman K.B."/>
            <person name="Herman A."/>
            <person name="Abrahante J.E."/>
            <person name="Garbe J."/>
        </authorList>
    </citation>
    <scope>NUCLEOTIDE SEQUENCE</scope>
    <source>
        <strain evidence="7">Duluth1</strain>
        <tissue evidence="7">Whole animal</tissue>
    </source>
</reference>
<proteinExistence type="predicted"/>
<protein>
    <recommendedName>
        <fullName evidence="6">C1q domain-containing protein</fullName>
    </recommendedName>
</protein>
<evidence type="ECO:0000313" key="7">
    <source>
        <dbReference type="EMBL" id="KAH3730427.1"/>
    </source>
</evidence>
<evidence type="ECO:0000259" key="6">
    <source>
        <dbReference type="PROSITE" id="PS50871"/>
    </source>
</evidence>
<dbReference type="PANTHER" id="PTHR22923:SF116">
    <property type="entry name" value="C1Q DOMAIN-CONTAINING PROTEIN"/>
    <property type="match status" value="1"/>
</dbReference>
<keyword evidence="8" id="KW-1185">Reference proteome</keyword>
<dbReference type="Gene3D" id="2.60.120.40">
    <property type="match status" value="1"/>
</dbReference>
<dbReference type="InterPro" id="IPR008983">
    <property type="entry name" value="Tumour_necrosis_fac-like_dom"/>
</dbReference>
<evidence type="ECO:0000256" key="2">
    <source>
        <dbReference type="ARBA" id="ARBA00022525"/>
    </source>
</evidence>
<dbReference type="GO" id="GO:0005576">
    <property type="term" value="C:extracellular region"/>
    <property type="evidence" value="ECO:0007669"/>
    <property type="project" value="UniProtKB-SubCell"/>
</dbReference>
<dbReference type="PANTHER" id="PTHR22923">
    <property type="entry name" value="CEREBELLIN-RELATED"/>
    <property type="match status" value="1"/>
</dbReference>
<evidence type="ECO:0000256" key="4">
    <source>
        <dbReference type="SAM" id="Coils"/>
    </source>
</evidence>
<dbReference type="EMBL" id="JAIWYP010000012">
    <property type="protein sequence ID" value="KAH3730427.1"/>
    <property type="molecule type" value="Genomic_DNA"/>
</dbReference>
<organism evidence="7 8">
    <name type="scientific">Dreissena polymorpha</name>
    <name type="common">Zebra mussel</name>
    <name type="synonym">Mytilus polymorpha</name>
    <dbReference type="NCBI Taxonomy" id="45954"/>
    <lineage>
        <taxon>Eukaryota</taxon>
        <taxon>Metazoa</taxon>
        <taxon>Spiralia</taxon>
        <taxon>Lophotrochozoa</taxon>
        <taxon>Mollusca</taxon>
        <taxon>Bivalvia</taxon>
        <taxon>Autobranchia</taxon>
        <taxon>Heteroconchia</taxon>
        <taxon>Euheterodonta</taxon>
        <taxon>Imparidentia</taxon>
        <taxon>Neoheterodontei</taxon>
        <taxon>Myida</taxon>
        <taxon>Dreissenoidea</taxon>
        <taxon>Dreissenidae</taxon>
        <taxon>Dreissena</taxon>
    </lineage>
</organism>
<evidence type="ECO:0000313" key="8">
    <source>
        <dbReference type="Proteomes" id="UP000828390"/>
    </source>
</evidence>
<name>A0A9D4CSH3_DREPO</name>
<feature type="domain" description="C1q" evidence="6">
    <location>
        <begin position="127"/>
        <end position="261"/>
    </location>
</feature>
<evidence type="ECO:0000256" key="3">
    <source>
        <dbReference type="ARBA" id="ARBA00022729"/>
    </source>
</evidence>
<evidence type="ECO:0000256" key="1">
    <source>
        <dbReference type="ARBA" id="ARBA00004613"/>
    </source>
</evidence>
<dbReference type="SUPFAM" id="SSF49842">
    <property type="entry name" value="TNF-like"/>
    <property type="match status" value="1"/>
</dbReference>
<dbReference type="Pfam" id="PF00386">
    <property type="entry name" value="C1q"/>
    <property type="match status" value="1"/>
</dbReference>
<dbReference type="PROSITE" id="PS50871">
    <property type="entry name" value="C1Q"/>
    <property type="match status" value="1"/>
</dbReference>
<sequence>MRMLIVLVVAFVQTLIVRATFDDVEMKLAYYDARFKQLEKERHVEKEIIQMLKLQGTQFEKQRNEDKETIKLLKLQISQLKKEQHEDKEQFKILKLQTTKLEQFQRQAVVGKYLQSSFVKSPHTRVPGFAPSAFTACVQGFDTNFGNHQTIIFEKVITNVGNAYNPNNGEFTAPISGVYAFHVSLMVFYQSETYFQIVKDGQLIDDMYVDGHSTNELTTGGEFWVLQLNAGSQVWIRTGRAGDRMHGNCHTMFSGFFLFEV</sequence>
<gene>
    <name evidence="7" type="ORF">DPMN_056413</name>
</gene>
<dbReference type="InterPro" id="IPR050822">
    <property type="entry name" value="Cerebellin_Synaptic_Org"/>
</dbReference>
<comment type="subcellular location">
    <subcellularLocation>
        <location evidence="1">Secreted</location>
    </subcellularLocation>
</comment>
<dbReference type="AlphaFoldDB" id="A0A9D4CSH3"/>
<accession>A0A9D4CSH3</accession>
<dbReference type="Proteomes" id="UP000828390">
    <property type="component" value="Unassembled WGS sequence"/>
</dbReference>
<dbReference type="SMART" id="SM00110">
    <property type="entry name" value="C1Q"/>
    <property type="match status" value="1"/>
</dbReference>
<feature type="coiled-coil region" evidence="4">
    <location>
        <begin position="63"/>
        <end position="90"/>
    </location>
</feature>
<keyword evidence="2" id="KW-0964">Secreted</keyword>
<feature type="chain" id="PRO_5038692867" description="C1q domain-containing protein" evidence="5">
    <location>
        <begin position="20"/>
        <end position="261"/>
    </location>
</feature>
<keyword evidence="3 5" id="KW-0732">Signal</keyword>
<evidence type="ECO:0000256" key="5">
    <source>
        <dbReference type="SAM" id="SignalP"/>
    </source>
</evidence>
<reference evidence="7" key="1">
    <citation type="journal article" date="2019" name="bioRxiv">
        <title>The Genome of the Zebra Mussel, Dreissena polymorpha: A Resource for Invasive Species Research.</title>
        <authorList>
            <person name="McCartney M.A."/>
            <person name="Auch B."/>
            <person name="Kono T."/>
            <person name="Mallez S."/>
            <person name="Zhang Y."/>
            <person name="Obille A."/>
            <person name="Becker A."/>
            <person name="Abrahante J.E."/>
            <person name="Garbe J."/>
            <person name="Badalamenti J.P."/>
            <person name="Herman A."/>
            <person name="Mangelson H."/>
            <person name="Liachko I."/>
            <person name="Sullivan S."/>
            <person name="Sone E.D."/>
            <person name="Koren S."/>
            <person name="Silverstein K.A.T."/>
            <person name="Beckman K.B."/>
            <person name="Gohl D.M."/>
        </authorList>
    </citation>
    <scope>NUCLEOTIDE SEQUENCE</scope>
    <source>
        <strain evidence="7">Duluth1</strain>
        <tissue evidence="7">Whole animal</tissue>
    </source>
</reference>
<feature type="signal peptide" evidence="5">
    <location>
        <begin position="1"/>
        <end position="19"/>
    </location>
</feature>
<dbReference type="InterPro" id="IPR001073">
    <property type="entry name" value="C1q_dom"/>
</dbReference>
<keyword evidence="4" id="KW-0175">Coiled coil</keyword>
<dbReference type="PRINTS" id="PR00007">
    <property type="entry name" value="COMPLEMNTC1Q"/>
</dbReference>